<dbReference type="InterPro" id="IPR051786">
    <property type="entry name" value="ASN_synthetase/amidase"/>
</dbReference>
<dbReference type="SUPFAM" id="SSF56235">
    <property type="entry name" value="N-terminal nucleophile aminohydrolases (Ntn hydrolases)"/>
    <property type="match status" value="1"/>
</dbReference>
<comment type="caution">
    <text evidence="4">The sequence shown here is derived from an EMBL/GenBank/DDBJ whole genome shotgun (WGS) entry which is preliminary data.</text>
</comment>
<dbReference type="Gene3D" id="3.40.50.620">
    <property type="entry name" value="HUPs"/>
    <property type="match status" value="1"/>
</dbReference>
<evidence type="ECO:0000313" key="4">
    <source>
        <dbReference type="EMBL" id="TXD93898.1"/>
    </source>
</evidence>
<dbReference type="EMBL" id="VORY01000007">
    <property type="protein sequence ID" value="TXD93898.1"/>
    <property type="molecule type" value="Genomic_DNA"/>
</dbReference>
<dbReference type="PANTHER" id="PTHR43284:SF1">
    <property type="entry name" value="ASPARAGINE SYNTHETASE"/>
    <property type="match status" value="1"/>
</dbReference>
<dbReference type="Proteomes" id="UP000321367">
    <property type="component" value="Unassembled WGS sequence"/>
</dbReference>
<reference evidence="4 5" key="1">
    <citation type="submission" date="2019-08" db="EMBL/GenBank/DDBJ databases">
        <title>Genome sequence of Gillisia hiemivivida IC154 (type strain).</title>
        <authorList>
            <person name="Bowman J.P."/>
        </authorList>
    </citation>
    <scope>NUCLEOTIDE SEQUENCE [LARGE SCALE GENOMIC DNA]</scope>
    <source>
        <strain evidence="4 5">IC154</strain>
    </source>
</reference>
<accession>A0A5C6ZTL3</accession>
<gene>
    <name evidence="4" type="ORF">ES724_08215</name>
</gene>
<dbReference type="RefSeq" id="WP_146931978.1">
    <property type="nucleotide sequence ID" value="NZ_CBCSHZ010000006.1"/>
</dbReference>
<dbReference type="SUPFAM" id="SSF52402">
    <property type="entry name" value="Adenine nucleotide alpha hydrolases-like"/>
    <property type="match status" value="1"/>
</dbReference>
<dbReference type="PANTHER" id="PTHR43284">
    <property type="entry name" value="ASPARAGINE SYNTHETASE (GLUTAMINE-HYDROLYZING)"/>
    <property type="match status" value="1"/>
</dbReference>
<sequence length="602" mass="70745">MVLNEFGRVNFLIDQEDELLETDSHVSVTEGYLRDLDMEVDNIKGQEESAILEITKNWPLPNNITGSFSSVIIDKASFEIAICNDPIGVYPLYYLSIGQEFYISNSIILLGSAAQCELDEAGIIQRGLGPEFCNLGSRTILKNCKRLLPGELIQFDKRGDIISKKYDNSLYQEMSKPNQDPKLPKRFWEAYKKEVEYSLNSSKHVNIALSGGIDSRITLAAISKEKDLNCVTFGHDKNYETKIASRLAKIKGAKFRNYSQSNLYFPEEDILRKYTKQTEALYLCSWLEILENEKFDSKSPFLLGDLTTALTGRTIEKFSTKKFRQENFWKHYVLEQDYVFENSTDQSYTDWKKNKLENFARWYTKDRLAQFKFNINKTDLVHSLSSDMNEIFERIESHELPFVELYDELFTWYTHNRMQVAKQILICNKNNMAFSPSMSLQILRKATNIHPNLRLNFRFIKTLFKEFKELNNLAKVPTSQAPYIPQNYPDIIRFGVWGIRSKLDQYFIKRLVKYRNIKMRYRLFESMNWAKIYHNPNMEMNLKDYFHNNHLGDIYFENLLNQSIQRRELNQWPFANIDIMNAASLNMEIDLIKTLRKELNEV</sequence>
<dbReference type="EC" id="6.3.5.4" evidence="2"/>
<dbReference type="Gene3D" id="3.60.20.10">
    <property type="entry name" value="Glutamine Phosphoribosylpyrophosphate, subunit 1, domain 1"/>
    <property type="match status" value="1"/>
</dbReference>
<organism evidence="4 5">
    <name type="scientific">Gillisia hiemivivida</name>
    <dbReference type="NCBI Taxonomy" id="291190"/>
    <lineage>
        <taxon>Bacteria</taxon>
        <taxon>Pseudomonadati</taxon>
        <taxon>Bacteroidota</taxon>
        <taxon>Flavobacteriia</taxon>
        <taxon>Flavobacteriales</taxon>
        <taxon>Flavobacteriaceae</taxon>
        <taxon>Gillisia</taxon>
    </lineage>
</organism>
<dbReference type="OrthoDB" id="1394996at2"/>
<comment type="catalytic activity">
    <reaction evidence="3">
        <text>L-aspartate + L-glutamine + ATP + H2O = L-asparagine + L-glutamate + AMP + diphosphate + H(+)</text>
        <dbReference type="Rhea" id="RHEA:12228"/>
        <dbReference type="ChEBI" id="CHEBI:15377"/>
        <dbReference type="ChEBI" id="CHEBI:15378"/>
        <dbReference type="ChEBI" id="CHEBI:29985"/>
        <dbReference type="ChEBI" id="CHEBI:29991"/>
        <dbReference type="ChEBI" id="CHEBI:30616"/>
        <dbReference type="ChEBI" id="CHEBI:33019"/>
        <dbReference type="ChEBI" id="CHEBI:58048"/>
        <dbReference type="ChEBI" id="CHEBI:58359"/>
        <dbReference type="ChEBI" id="CHEBI:456215"/>
        <dbReference type="EC" id="6.3.5.4"/>
    </reaction>
</comment>
<dbReference type="AlphaFoldDB" id="A0A5C6ZTL3"/>
<comment type="pathway">
    <text evidence="1">Amino-acid biosynthesis; L-asparagine biosynthesis; L-asparagine from L-aspartate (L-Gln route): step 1/1.</text>
</comment>
<evidence type="ECO:0000256" key="1">
    <source>
        <dbReference type="ARBA" id="ARBA00005187"/>
    </source>
</evidence>
<dbReference type="InterPro" id="IPR014729">
    <property type="entry name" value="Rossmann-like_a/b/a_fold"/>
</dbReference>
<evidence type="ECO:0000256" key="3">
    <source>
        <dbReference type="ARBA" id="ARBA00048741"/>
    </source>
</evidence>
<dbReference type="InterPro" id="IPR029055">
    <property type="entry name" value="Ntn_hydrolases_N"/>
</dbReference>
<dbReference type="GO" id="GO:0004066">
    <property type="term" value="F:asparagine synthase (glutamine-hydrolyzing) activity"/>
    <property type="evidence" value="ECO:0007669"/>
    <property type="project" value="UniProtKB-EC"/>
</dbReference>
<keyword evidence="5" id="KW-1185">Reference proteome</keyword>
<evidence type="ECO:0000313" key="5">
    <source>
        <dbReference type="Proteomes" id="UP000321367"/>
    </source>
</evidence>
<protein>
    <recommendedName>
        <fullName evidence="2">asparagine synthase (glutamine-hydrolyzing)</fullName>
        <ecNumber evidence="2">6.3.5.4</ecNumber>
    </recommendedName>
</protein>
<proteinExistence type="predicted"/>
<evidence type="ECO:0000256" key="2">
    <source>
        <dbReference type="ARBA" id="ARBA00012737"/>
    </source>
</evidence>
<name>A0A5C6ZTL3_9FLAO</name>